<dbReference type="CDD" id="cd00840">
    <property type="entry name" value="MPP_Mre11_N"/>
    <property type="match status" value="1"/>
</dbReference>
<dbReference type="Proteomes" id="UP001589814">
    <property type="component" value="Unassembled WGS sequence"/>
</dbReference>
<keyword evidence="5 7" id="KW-0378">Hydrolase</keyword>
<evidence type="ECO:0000313" key="11">
    <source>
        <dbReference type="EMBL" id="MFC0266441.1"/>
    </source>
</evidence>
<comment type="similarity">
    <text evidence="1 7">Belongs to the SbcD family.</text>
</comment>
<sequence>MKLIHTADWHLGQSFHGRERHFEQRRFLDWLLDTLSARRPDALLIAGDIFDVVNPSLAAQQLLYDFLVSAHERLPQLDIVMIAGNHDSGARIELPAPLLARLNVHALGRLHYRHDRQPDCDRLAIPLTDAAGEVQAWCLALPFVRPSELGARDEDSANPYLTGASRLHEALLDAGLRRRSPGQALIAMSHVHLRGASVSANSERPIVIGGEESLPASLFPASFAYVALGHLHRPQRVGEERLRYSGSPLALDFSEAGYHHQVLEVTLDGEHLVGVDSLPVPAPLALERLGPAPLEETLKALAYLPAADGDSPPREAWPWLEVRVRLDSPCVDLRARIERALADRAVRLVSLSARLQRSEEGPTAATTRETPAPGELFAHSWRQRFDEAPPQSAMDDLNTLLQEIEDSEHD</sequence>
<proteinExistence type="inferred from homology"/>
<accession>A0ABV6FYL0</accession>
<dbReference type="InterPro" id="IPR004843">
    <property type="entry name" value="Calcineurin-like_PHP"/>
</dbReference>
<comment type="subunit">
    <text evidence="2 7">Heterodimer of SbcC and SbcD.</text>
</comment>
<keyword evidence="4 7" id="KW-0540">Nuclease</keyword>
<dbReference type="InterPro" id="IPR050535">
    <property type="entry name" value="DNA_Repair-Maintenance_Comp"/>
</dbReference>
<dbReference type="NCBIfam" id="TIGR00619">
    <property type="entry name" value="sbcd"/>
    <property type="match status" value="1"/>
</dbReference>
<evidence type="ECO:0000256" key="5">
    <source>
        <dbReference type="ARBA" id="ARBA00022801"/>
    </source>
</evidence>
<evidence type="ECO:0000256" key="3">
    <source>
        <dbReference type="ARBA" id="ARBA00013365"/>
    </source>
</evidence>
<dbReference type="Pfam" id="PF12320">
    <property type="entry name" value="SbcD_C"/>
    <property type="match status" value="1"/>
</dbReference>
<dbReference type="GO" id="GO:0004527">
    <property type="term" value="F:exonuclease activity"/>
    <property type="evidence" value="ECO:0007669"/>
    <property type="project" value="UniProtKB-KW"/>
</dbReference>
<organism evidence="11 12">
    <name type="scientific">Kushneria aurantia</name>
    <dbReference type="NCBI Taxonomy" id="504092"/>
    <lineage>
        <taxon>Bacteria</taxon>
        <taxon>Pseudomonadati</taxon>
        <taxon>Pseudomonadota</taxon>
        <taxon>Gammaproteobacteria</taxon>
        <taxon>Oceanospirillales</taxon>
        <taxon>Halomonadaceae</taxon>
        <taxon>Kushneria</taxon>
    </lineage>
</organism>
<dbReference type="InterPro" id="IPR029052">
    <property type="entry name" value="Metallo-depent_PP-like"/>
</dbReference>
<dbReference type="Gene3D" id="3.60.21.10">
    <property type="match status" value="1"/>
</dbReference>
<feature type="domain" description="Calcineurin-like phosphoesterase" evidence="9">
    <location>
        <begin position="1"/>
        <end position="234"/>
    </location>
</feature>
<evidence type="ECO:0000256" key="1">
    <source>
        <dbReference type="ARBA" id="ARBA00010555"/>
    </source>
</evidence>
<dbReference type="RefSeq" id="WP_019950812.1">
    <property type="nucleotide sequence ID" value="NZ_JBHLVX010000001.1"/>
</dbReference>
<evidence type="ECO:0000256" key="4">
    <source>
        <dbReference type="ARBA" id="ARBA00022722"/>
    </source>
</evidence>
<keyword evidence="6 7" id="KW-0269">Exonuclease</keyword>
<keyword evidence="7" id="KW-0233">DNA recombination</keyword>
<evidence type="ECO:0000256" key="7">
    <source>
        <dbReference type="RuleBase" id="RU363069"/>
    </source>
</evidence>
<dbReference type="InterPro" id="IPR041796">
    <property type="entry name" value="Mre11_N"/>
</dbReference>
<comment type="caution">
    <text evidence="11">The sequence shown here is derived from an EMBL/GenBank/DDBJ whole genome shotgun (WGS) entry which is preliminary data.</text>
</comment>
<dbReference type="InterPro" id="IPR004593">
    <property type="entry name" value="SbcD"/>
</dbReference>
<evidence type="ECO:0000256" key="8">
    <source>
        <dbReference type="SAM" id="MobiDB-lite"/>
    </source>
</evidence>
<dbReference type="PANTHER" id="PTHR30337">
    <property type="entry name" value="COMPONENT OF ATP-DEPENDENT DSDNA EXONUCLEASE"/>
    <property type="match status" value="1"/>
</dbReference>
<keyword evidence="12" id="KW-1185">Reference proteome</keyword>
<dbReference type="Pfam" id="PF00149">
    <property type="entry name" value="Metallophos"/>
    <property type="match status" value="1"/>
</dbReference>
<dbReference type="SUPFAM" id="SSF56300">
    <property type="entry name" value="Metallo-dependent phosphatases"/>
    <property type="match status" value="1"/>
</dbReference>
<feature type="domain" description="Nuclease SbcCD subunit D C-terminal" evidence="10">
    <location>
        <begin position="286"/>
        <end position="383"/>
    </location>
</feature>
<comment type="function">
    <text evidence="7">SbcCD cleaves DNA hairpin structures. These structures can inhibit DNA replication and are intermediates in certain DNA recombination reactions. The complex acts as a 3'-&gt;5' double strand exonuclease that can open hairpins. It also has a 5' single-strand endonuclease activity.</text>
</comment>
<evidence type="ECO:0000256" key="6">
    <source>
        <dbReference type="ARBA" id="ARBA00022839"/>
    </source>
</evidence>
<protein>
    <recommendedName>
        <fullName evidence="3 7">Nuclease SbcCD subunit D</fullName>
    </recommendedName>
</protein>
<feature type="region of interest" description="Disordered" evidence="8">
    <location>
        <begin position="356"/>
        <end position="375"/>
    </location>
</feature>
<dbReference type="EMBL" id="JBHLVX010000001">
    <property type="protein sequence ID" value="MFC0266441.1"/>
    <property type="molecule type" value="Genomic_DNA"/>
</dbReference>
<reference evidence="11 12" key="1">
    <citation type="submission" date="2024-09" db="EMBL/GenBank/DDBJ databases">
        <authorList>
            <person name="Sun Q."/>
            <person name="Mori K."/>
        </authorList>
    </citation>
    <scope>NUCLEOTIDE SEQUENCE [LARGE SCALE GENOMIC DNA]</scope>
    <source>
        <strain evidence="11 12">CCM 7415</strain>
    </source>
</reference>
<dbReference type="InterPro" id="IPR026843">
    <property type="entry name" value="SbcD_C"/>
</dbReference>
<keyword evidence="7" id="KW-0235">DNA replication</keyword>
<keyword evidence="7" id="KW-0255">Endonuclease</keyword>
<feature type="compositionally biased region" description="Low complexity" evidence="8">
    <location>
        <begin position="361"/>
        <end position="375"/>
    </location>
</feature>
<dbReference type="PANTHER" id="PTHR30337:SF0">
    <property type="entry name" value="NUCLEASE SBCCD SUBUNIT D"/>
    <property type="match status" value="1"/>
</dbReference>
<gene>
    <name evidence="7" type="primary">sbcD</name>
    <name evidence="11" type="ORF">ACFFHW_00250</name>
</gene>
<name>A0ABV6FYL0_9GAMM</name>
<evidence type="ECO:0000259" key="10">
    <source>
        <dbReference type="Pfam" id="PF12320"/>
    </source>
</evidence>
<evidence type="ECO:0000259" key="9">
    <source>
        <dbReference type="Pfam" id="PF00149"/>
    </source>
</evidence>
<evidence type="ECO:0000313" key="12">
    <source>
        <dbReference type="Proteomes" id="UP001589814"/>
    </source>
</evidence>
<evidence type="ECO:0000256" key="2">
    <source>
        <dbReference type="ARBA" id="ARBA00011322"/>
    </source>
</evidence>